<name>A0A1V1P9B1_9BACT</name>
<evidence type="ECO:0000313" key="3">
    <source>
        <dbReference type="Proteomes" id="UP000189670"/>
    </source>
</evidence>
<dbReference type="Gene3D" id="3.30.420.40">
    <property type="match status" value="2"/>
</dbReference>
<reference evidence="3" key="1">
    <citation type="submission" date="2012-11" db="EMBL/GenBank/DDBJ databases">
        <authorList>
            <person name="Lucero-Rivera Y.E."/>
            <person name="Tovar-Ramirez D."/>
        </authorList>
    </citation>
    <scope>NUCLEOTIDE SEQUENCE [LARGE SCALE GENOMIC DNA]</scope>
    <source>
        <strain evidence="3">Araruama</strain>
    </source>
</reference>
<dbReference type="InterPro" id="IPR043129">
    <property type="entry name" value="ATPase_NBD"/>
</dbReference>
<dbReference type="NCBIfam" id="TIGR03725">
    <property type="entry name" value="T6A_YeaZ"/>
    <property type="match status" value="1"/>
</dbReference>
<comment type="caution">
    <text evidence="2">The sequence shown here is derived from an EMBL/GenBank/DDBJ whole genome shotgun (WGS) entry which is preliminary data.</text>
</comment>
<proteinExistence type="predicted"/>
<dbReference type="InterPro" id="IPR000905">
    <property type="entry name" value="Gcp-like_dom"/>
</dbReference>
<dbReference type="EMBL" id="ATBP01000261">
    <property type="protein sequence ID" value="ETR71499.1"/>
    <property type="molecule type" value="Genomic_DNA"/>
</dbReference>
<dbReference type="AlphaFoldDB" id="A0A1V1P9B1"/>
<keyword evidence="2" id="KW-0645">Protease</keyword>
<gene>
    <name evidence="2" type="ORF">OMM_02448</name>
</gene>
<keyword evidence="2" id="KW-0378">Hydrolase</keyword>
<dbReference type="GO" id="GO:0002949">
    <property type="term" value="P:tRNA threonylcarbamoyladenosine modification"/>
    <property type="evidence" value="ECO:0007669"/>
    <property type="project" value="InterPro"/>
</dbReference>
<evidence type="ECO:0000259" key="1">
    <source>
        <dbReference type="Pfam" id="PF00814"/>
    </source>
</evidence>
<dbReference type="Pfam" id="PF00814">
    <property type="entry name" value="TsaD"/>
    <property type="match status" value="1"/>
</dbReference>
<dbReference type="SUPFAM" id="SSF53067">
    <property type="entry name" value="Actin-like ATPase domain"/>
    <property type="match status" value="2"/>
</dbReference>
<protein>
    <submittedName>
        <fullName evidence="2">Glycoprotease</fullName>
    </submittedName>
</protein>
<dbReference type="GO" id="GO:0006508">
    <property type="term" value="P:proteolysis"/>
    <property type="evidence" value="ECO:0007669"/>
    <property type="project" value="UniProtKB-KW"/>
</dbReference>
<sequence length="231" mass="25742">MIIMAIDMSGDRCSIGISQNQTMLAESSTYARMRHLPKVMPQIDYTLKQADKKIQDVDLFCAVSGPGSWTGIRIAITMLKTFSHTLSKPCVTVDSLSALACNIRFVSPMVYTILDAARKQVYCAGFDCQTSIPKRVESSALKKMDLFLQELSKPAILVGDAIKAYPEITQQLQNQSITIAPESVNRILISHVIEMGFHKYQETGSEDVHSLSPVYLQKTDAERNFVEKKES</sequence>
<feature type="domain" description="Gcp-like" evidence="1">
    <location>
        <begin position="31"/>
        <end position="130"/>
    </location>
</feature>
<dbReference type="InterPro" id="IPR022496">
    <property type="entry name" value="T6A_TsaB"/>
</dbReference>
<organism evidence="2 3">
    <name type="scientific">Candidatus Magnetoglobus multicellularis str. Araruama</name>
    <dbReference type="NCBI Taxonomy" id="890399"/>
    <lineage>
        <taxon>Bacteria</taxon>
        <taxon>Pseudomonadati</taxon>
        <taxon>Thermodesulfobacteriota</taxon>
        <taxon>Desulfobacteria</taxon>
        <taxon>Desulfobacterales</taxon>
        <taxon>Desulfobacteraceae</taxon>
        <taxon>Candidatus Magnetoglobus</taxon>
    </lineage>
</organism>
<dbReference type="Proteomes" id="UP000189670">
    <property type="component" value="Unassembled WGS sequence"/>
</dbReference>
<evidence type="ECO:0000313" key="2">
    <source>
        <dbReference type="EMBL" id="ETR71499.1"/>
    </source>
</evidence>
<dbReference type="GO" id="GO:0008233">
    <property type="term" value="F:peptidase activity"/>
    <property type="evidence" value="ECO:0007669"/>
    <property type="project" value="UniProtKB-KW"/>
</dbReference>
<accession>A0A1V1P9B1</accession>